<evidence type="ECO:0000313" key="2">
    <source>
        <dbReference type="Proteomes" id="UP000295281"/>
    </source>
</evidence>
<name>A0A4V3D986_9ACTN</name>
<dbReference type="InterPro" id="IPR009351">
    <property type="entry name" value="AlkZ-like"/>
</dbReference>
<gene>
    <name evidence="1" type="ORF">EV190_101443</name>
</gene>
<keyword evidence="2" id="KW-1185">Reference proteome</keyword>
<accession>A0A4V3D986</accession>
<dbReference type="Proteomes" id="UP000295281">
    <property type="component" value="Unassembled WGS sequence"/>
</dbReference>
<proteinExistence type="predicted"/>
<sequence length="428" mass="48094">MVGVALGPPALTTWRPPPHAVTLVLVYESTPLPHPRRDAVLSRPQARRVALGAQGFTDRRPSAPATMRHLRRVVDRVGVIQIDSVNVLSRSQYLPVYSRLGPYDRTLLDRAGTARSRHLVEYWAHEASLVPPGTHRLLRWRMARARDEAWGGMRRIAAEHPDLVKAVLAEVDRIGPATARRVEAALEHDAPRTKDQWGWNWSLVKSALEYLFWCGEVTTDGRTQQFERRYDLPSRVLPAAVHEAPDPDPADARRELVAIAARAHGVATQKCLRDYFRLDAGQARAAIADLVDSGELVPVRVEGWNQPAFLHRDARFPRAVAARALLSPFDSLVWERTRTEELFGFRYRLEIYVPAPKRVHGYYVLPFLLGDRLVARVDLKADRAAGVLLVRRTTVEPDAPPETAPELAAELALMAEWLGLEHGVRIPE</sequence>
<dbReference type="PANTHER" id="PTHR30528:SF0">
    <property type="entry name" value="CYTOPLASMIC PROTEIN"/>
    <property type="match status" value="1"/>
</dbReference>
<evidence type="ECO:0000313" key="1">
    <source>
        <dbReference type="EMBL" id="TDQ55120.1"/>
    </source>
</evidence>
<evidence type="ECO:0008006" key="3">
    <source>
        <dbReference type="Google" id="ProtNLM"/>
    </source>
</evidence>
<dbReference type="Pfam" id="PF06224">
    <property type="entry name" value="AlkZ-like"/>
    <property type="match status" value="1"/>
</dbReference>
<dbReference type="AlphaFoldDB" id="A0A4V3D986"/>
<protein>
    <recommendedName>
        <fullName evidence="3">Cytoplasmic protein</fullName>
    </recommendedName>
</protein>
<dbReference type="PANTHER" id="PTHR30528">
    <property type="entry name" value="CYTOPLASMIC PROTEIN"/>
    <property type="match status" value="1"/>
</dbReference>
<dbReference type="EMBL" id="SNYN01000001">
    <property type="protein sequence ID" value="TDQ55120.1"/>
    <property type="molecule type" value="Genomic_DNA"/>
</dbReference>
<organism evidence="1 2">
    <name type="scientific">Actinorugispora endophytica</name>
    <dbReference type="NCBI Taxonomy" id="1605990"/>
    <lineage>
        <taxon>Bacteria</taxon>
        <taxon>Bacillati</taxon>
        <taxon>Actinomycetota</taxon>
        <taxon>Actinomycetes</taxon>
        <taxon>Streptosporangiales</taxon>
        <taxon>Nocardiopsidaceae</taxon>
        <taxon>Actinorugispora</taxon>
    </lineage>
</organism>
<comment type="caution">
    <text evidence="1">The sequence shown here is derived from an EMBL/GenBank/DDBJ whole genome shotgun (WGS) entry which is preliminary data.</text>
</comment>
<reference evidence="1 2" key="1">
    <citation type="submission" date="2019-03" db="EMBL/GenBank/DDBJ databases">
        <title>Genomic Encyclopedia of Type Strains, Phase IV (KMG-IV): sequencing the most valuable type-strain genomes for metagenomic binning, comparative biology and taxonomic classification.</title>
        <authorList>
            <person name="Goeker M."/>
        </authorList>
    </citation>
    <scope>NUCLEOTIDE SEQUENCE [LARGE SCALE GENOMIC DNA]</scope>
    <source>
        <strain evidence="1 2">DSM 46770</strain>
    </source>
</reference>